<feature type="domain" description="Glyoxalase-like" evidence="1">
    <location>
        <begin position="9"/>
        <end position="100"/>
    </location>
</feature>
<comment type="caution">
    <text evidence="2">The sequence shown here is derived from an EMBL/GenBank/DDBJ whole genome shotgun (WGS) entry which is preliminary data.</text>
</comment>
<dbReference type="eggNOG" id="COG0346">
    <property type="taxonomic scope" value="Bacteria"/>
</dbReference>
<dbReference type="Gene3D" id="3.10.180.10">
    <property type="entry name" value="2,3-Dihydroxybiphenyl 1,2-Dioxygenase, domain 1"/>
    <property type="match status" value="1"/>
</dbReference>
<evidence type="ECO:0000259" key="1">
    <source>
        <dbReference type="Pfam" id="PF13468"/>
    </source>
</evidence>
<keyword evidence="3" id="KW-1185">Reference proteome</keyword>
<dbReference type="STRING" id="247633.GP2143_18031"/>
<dbReference type="SUPFAM" id="SSF54593">
    <property type="entry name" value="Glyoxalase/Bleomycin resistance protein/Dihydroxybiphenyl dioxygenase"/>
    <property type="match status" value="1"/>
</dbReference>
<reference evidence="2 3" key="1">
    <citation type="journal article" date="2010" name="J. Bacteriol.">
        <title>Genome sequence of the oligotrophic marine Gammaproteobacterium HTCC2143, isolated from the Oregon Coast.</title>
        <authorList>
            <person name="Oh H.M."/>
            <person name="Kang I."/>
            <person name="Ferriera S."/>
            <person name="Giovannoni S.J."/>
            <person name="Cho J.C."/>
        </authorList>
    </citation>
    <scope>NUCLEOTIDE SEQUENCE [LARGE SCALE GENOMIC DNA]</scope>
    <source>
        <strain evidence="2 3">HTCC2143</strain>
    </source>
</reference>
<dbReference type="AlphaFoldDB" id="A0YAM6"/>
<dbReference type="InterPro" id="IPR025870">
    <property type="entry name" value="Glyoxalase-like_dom"/>
</dbReference>
<evidence type="ECO:0000313" key="3">
    <source>
        <dbReference type="Proteomes" id="UP000004931"/>
    </source>
</evidence>
<dbReference type="EMBL" id="AAVT01000001">
    <property type="protein sequence ID" value="EAW33180.1"/>
    <property type="molecule type" value="Genomic_DNA"/>
</dbReference>
<gene>
    <name evidence="2" type="ORF">GP2143_18031</name>
</gene>
<evidence type="ECO:0000313" key="2">
    <source>
        <dbReference type="EMBL" id="EAW33180.1"/>
    </source>
</evidence>
<accession>A0YAM6</accession>
<proteinExistence type="predicted"/>
<dbReference type="Proteomes" id="UP000004931">
    <property type="component" value="Unassembled WGS sequence"/>
</dbReference>
<protein>
    <recommendedName>
        <fullName evidence="1">Glyoxalase-like domain-containing protein</fullName>
    </recommendedName>
</protein>
<name>A0YAM6_9GAMM</name>
<organism evidence="2 3">
    <name type="scientific">marine gamma proteobacterium HTCC2143</name>
    <dbReference type="NCBI Taxonomy" id="247633"/>
    <lineage>
        <taxon>Bacteria</taxon>
        <taxon>Pseudomonadati</taxon>
        <taxon>Pseudomonadota</taxon>
        <taxon>Gammaproteobacteria</taxon>
        <taxon>Cellvibrionales</taxon>
        <taxon>Spongiibacteraceae</taxon>
        <taxon>BD1-7 clade</taxon>
    </lineage>
</organism>
<sequence length="257" mass="28251">MTIHLRQICLVASDLDKTIDDLTTIFGVNSAHVDPGVLHFGLANNLLAFGNNFLEVVSPVRDDTAAGRYLDRRKGDGGYMVICQTESLENQQAARQRAADNNVRVAWESENDKISICQFHPGDMIAAFFELDWDKAGDFKGHWDPVGGVGWETNVRQDVTEGFLGVELQGVAPTAMAERWSAVAELPLDKGGDISMNLSNAYIRFVDEADDRGPGLSGIHLAVNNRAAILVRARERGCYISESQVDVCGVHFYLHDT</sequence>
<dbReference type="Pfam" id="PF13468">
    <property type="entry name" value="Glyoxalase_3"/>
    <property type="match status" value="1"/>
</dbReference>
<dbReference type="InterPro" id="IPR029068">
    <property type="entry name" value="Glyas_Bleomycin-R_OHBP_Dase"/>
</dbReference>